<evidence type="ECO:0000256" key="1">
    <source>
        <dbReference type="SAM" id="Phobius"/>
    </source>
</evidence>
<feature type="transmembrane region" description="Helical" evidence="1">
    <location>
        <begin position="6"/>
        <end position="25"/>
    </location>
</feature>
<keyword evidence="1" id="KW-0812">Transmembrane</keyword>
<name>A0A368EWJ0_ANCCA</name>
<comment type="caution">
    <text evidence="2">The sequence shown here is derived from an EMBL/GenBank/DDBJ whole genome shotgun (WGS) entry which is preliminary data.</text>
</comment>
<sequence>MASVMAVAYTAVVTIIKAQVAVTLIRGRSTRSQCEEIMVIVRRLSEFFLRLSDFAS</sequence>
<organism evidence="2 3">
    <name type="scientific">Ancylostoma caninum</name>
    <name type="common">Dog hookworm</name>
    <dbReference type="NCBI Taxonomy" id="29170"/>
    <lineage>
        <taxon>Eukaryota</taxon>
        <taxon>Metazoa</taxon>
        <taxon>Ecdysozoa</taxon>
        <taxon>Nematoda</taxon>
        <taxon>Chromadorea</taxon>
        <taxon>Rhabditida</taxon>
        <taxon>Rhabditina</taxon>
        <taxon>Rhabditomorpha</taxon>
        <taxon>Strongyloidea</taxon>
        <taxon>Ancylostomatidae</taxon>
        <taxon>Ancylostomatinae</taxon>
        <taxon>Ancylostoma</taxon>
    </lineage>
</organism>
<dbReference type="EMBL" id="JOJR01023330">
    <property type="protein sequence ID" value="RCN24112.1"/>
    <property type="molecule type" value="Genomic_DNA"/>
</dbReference>
<dbReference type="Proteomes" id="UP000252519">
    <property type="component" value="Unassembled WGS sequence"/>
</dbReference>
<keyword evidence="1" id="KW-1133">Transmembrane helix</keyword>
<protein>
    <submittedName>
        <fullName evidence="2">Uncharacterized protein</fullName>
    </submittedName>
</protein>
<evidence type="ECO:0000313" key="2">
    <source>
        <dbReference type="EMBL" id="RCN24112.1"/>
    </source>
</evidence>
<keyword evidence="3" id="KW-1185">Reference proteome</keyword>
<keyword evidence="1" id="KW-0472">Membrane</keyword>
<proteinExistence type="predicted"/>
<reference evidence="2 3" key="1">
    <citation type="submission" date="2014-10" db="EMBL/GenBank/DDBJ databases">
        <title>Draft genome of the hookworm Ancylostoma caninum.</title>
        <authorList>
            <person name="Mitreva M."/>
        </authorList>
    </citation>
    <scope>NUCLEOTIDE SEQUENCE [LARGE SCALE GENOMIC DNA]</scope>
    <source>
        <strain evidence="2 3">Baltimore</strain>
    </source>
</reference>
<evidence type="ECO:0000313" key="3">
    <source>
        <dbReference type="Proteomes" id="UP000252519"/>
    </source>
</evidence>
<accession>A0A368EWJ0</accession>
<dbReference type="AlphaFoldDB" id="A0A368EWJ0"/>
<gene>
    <name evidence="2" type="ORF">ANCCAN_30198</name>
</gene>